<dbReference type="AlphaFoldDB" id="A0A6N3DZQ9"/>
<feature type="compositionally biased region" description="Polar residues" evidence="1">
    <location>
        <begin position="356"/>
        <end position="371"/>
    </location>
</feature>
<evidence type="ECO:0000256" key="1">
    <source>
        <dbReference type="SAM" id="MobiDB-lite"/>
    </source>
</evidence>
<sequence>MHGVTHMNYLEEQKHKYIELAEAIEFHNADYKIDDVEKMSVQEICTDYGKYTTLKERQVLESILKYHPEVTIISEDKADELKILRRTDFVYEIEKNSYFVETEFLNNFNSHVLNHKYDSIPPLDDDEEEAIHEMREITQARRDYEDFQLADLLERYNTEELKQICREFKITGFSKGSKSDIVDLIQDKFTNKTSLMFKRLTQKELNLIAYFIAEESNVIPYTHLDALSVKTFFIQVQDDYEILYMPMDIFEDLEDYFEENDLNPLDFLDEADRELLEEIEKYQKLNSLPINEDEDIDTAISAFVEAGKDEDMREMFKEMFDLNQDSDDAKVMNAIIDGKVTSQEELDQFLEELHSKPQTKTQEQNHKSSGNVIDFNQYRR</sequence>
<accession>A0A6N3DZQ9</accession>
<dbReference type="EMBL" id="CACRUO010000046">
    <property type="protein sequence ID" value="VYU32809.1"/>
    <property type="molecule type" value="Genomic_DNA"/>
</dbReference>
<organism evidence="2">
    <name type="scientific">Staphylococcus simulans</name>
    <dbReference type="NCBI Taxonomy" id="1286"/>
    <lineage>
        <taxon>Bacteria</taxon>
        <taxon>Bacillati</taxon>
        <taxon>Bacillota</taxon>
        <taxon>Bacilli</taxon>
        <taxon>Bacillales</taxon>
        <taxon>Staphylococcaceae</taxon>
        <taxon>Staphylococcus</taxon>
    </lineage>
</organism>
<evidence type="ECO:0000313" key="2">
    <source>
        <dbReference type="EMBL" id="VYU32809.1"/>
    </source>
</evidence>
<protein>
    <submittedName>
        <fullName evidence="2">Uncharacterized protein</fullName>
    </submittedName>
</protein>
<feature type="region of interest" description="Disordered" evidence="1">
    <location>
        <begin position="355"/>
        <end position="380"/>
    </location>
</feature>
<reference evidence="2" key="1">
    <citation type="submission" date="2019-11" db="EMBL/GenBank/DDBJ databases">
        <authorList>
            <person name="Feng L."/>
        </authorList>
    </citation>
    <scope>NUCLEOTIDE SEQUENCE</scope>
    <source>
        <strain evidence="2">SsimulansLFYP27</strain>
    </source>
</reference>
<gene>
    <name evidence="2" type="ORF">SSLFYP27_01893</name>
</gene>
<name>A0A6N3DZQ9_STASI</name>
<proteinExistence type="predicted"/>